<proteinExistence type="inferred from homology"/>
<dbReference type="Proteomes" id="UP001321786">
    <property type="component" value="Chromosome"/>
</dbReference>
<comment type="subunit">
    <text evidence="2">Homotetramer.</text>
</comment>
<dbReference type="HAMAP" id="MF_00984">
    <property type="entry name" value="SSB"/>
    <property type="match status" value="1"/>
</dbReference>
<reference evidence="4 5" key="1">
    <citation type="submission" date="2023-08" db="EMBL/GenBank/DDBJ databases">
        <title>Helicovermis profunda gen. nov., sp. nov., a novel mesophilic, fermentative bacterium within the Bacillota from a deep-sea hydrothermal vent chimney.</title>
        <authorList>
            <person name="Miyazaki U."/>
            <person name="Mizutani D."/>
            <person name="Hashimoto Y."/>
            <person name="Tame A."/>
            <person name="Sawayama S."/>
            <person name="Miyazaki J."/>
            <person name="Takai K."/>
            <person name="Nakagawa S."/>
        </authorList>
    </citation>
    <scope>NUCLEOTIDE SEQUENCE [LARGE SCALE GENOMIC DNA]</scope>
    <source>
        <strain evidence="4 5">S502</strain>
    </source>
</reference>
<evidence type="ECO:0000313" key="4">
    <source>
        <dbReference type="EMBL" id="BEP28674.1"/>
    </source>
</evidence>
<dbReference type="KEGG" id="hprf:HLPR_10050"/>
<accession>A0AAU9E2C8</accession>
<dbReference type="RefSeq" id="WP_338536981.1">
    <property type="nucleotide sequence ID" value="NZ_AP028654.1"/>
</dbReference>
<gene>
    <name evidence="4" type="ORF">HLPR_10050</name>
</gene>
<dbReference type="InterPro" id="IPR011344">
    <property type="entry name" value="ssDNA-bd"/>
</dbReference>
<evidence type="ECO:0000256" key="2">
    <source>
        <dbReference type="HAMAP-Rule" id="MF_00984"/>
    </source>
</evidence>
<dbReference type="InterPro" id="IPR000424">
    <property type="entry name" value="Primosome_PriB/ssb"/>
</dbReference>
<dbReference type="SUPFAM" id="SSF50249">
    <property type="entry name" value="Nucleic acid-binding proteins"/>
    <property type="match status" value="1"/>
</dbReference>
<comment type="caution">
    <text evidence="2">Lacks conserved residue(s) required for the propagation of feature annotation.</text>
</comment>
<dbReference type="CDD" id="cd04496">
    <property type="entry name" value="SSB_OBF"/>
    <property type="match status" value="1"/>
</dbReference>
<name>A0AAU9E2C8_9FIRM</name>
<keyword evidence="1 2" id="KW-0238">DNA-binding</keyword>
<evidence type="ECO:0000256" key="1">
    <source>
        <dbReference type="ARBA" id="ARBA00023125"/>
    </source>
</evidence>
<organism evidence="4 5">
    <name type="scientific">Helicovermis profundi</name>
    <dbReference type="NCBI Taxonomy" id="3065157"/>
    <lineage>
        <taxon>Bacteria</taxon>
        <taxon>Bacillati</taxon>
        <taxon>Bacillota</taxon>
        <taxon>Clostridia</taxon>
        <taxon>Helicovermis</taxon>
    </lineage>
</organism>
<evidence type="ECO:0000256" key="3">
    <source>
        <dbReference type="PIRNR" id="PIRNR002070"/>
    </source>
</evidence>
<protein>
    <recommendedName>
        <fullName evidence="2 3">Single-stranded DNA-binding protein</fullName>
        <shortName evidence="2">SSB</shortName>
    </recommendedName>
</protein>
<dbReference type="PROSITE" id="PS50935">
    <property type="entry name" value="SSB"/>
    <property type="match status" value="1"/>
</dbReference>
<dbReference type="PIRSF" id="PIRSF002070">
    <property type="entry name" value="SSB"/>
    <property type="match status" value="1"/>
</dbReference>
<dbReference type="InterPro" id="IPR012340">
    <property type="entry name" value="NA-bd_OB-fold"/>
</dbReference>
<dbReference type="GO" id="GO:0006260">
    <property type="term" value="P:DNA replication"/>
    <property type="evidence" value="ECO:0007669"/>
    <property type="project" value="InterPro"/>
</dbReference>
<dbReference type="GO" id="GO:0003697">
    <property type="term" value="F:single-stranded DNA binding"/>
    <property type="evidence" value="ECO:0007669"/>
    <property type="project" value="UniProtKB-UniRule"/>
</dbReference>
<dbReference type="EMBL" id="AP028654">
    <property type="protein sequence ID" value="BEP28674.1"/>
    <property type="molecule type" value="Genomic_DNA"/>
</dbReference>
<dbReference type="NCBIfam" id="TIGR00621">
    <property type="entry name" value="ssb"/>
    <property type="match status" value="1"/>
</dbReference>
<dbReference type="AlphaFoldDB" id="A0AAU9E2C8"/>
<dbReference type="Pfam" id="PF00436">
    <property type="entry name" value="SSB"/>
    <property type="match status" value="1"/>
</dbReference>
<dbReference type="GO" id="GO:0009295">
    <property type="term" value="C:nucleoid"/>
    <property type="evidence" value="ECO:0007669"/>
    <property type="project" value="TreeGrafter"/>
</dbReference>
<dbReference type="PANTHER" id="PTHR10302:SF27">
    <property type="entry name" value="SINGLE-STRANDED DNA-BINDING PROTEIN"/>
    <property type="match status" value="1"/>
</dbReference>
<dbReference type="PANTHER" id="PTHR10302">
    <property type="entry name" value="SINGLE-STRANDED DNA-BINDING PROTEIN"/>
    <property type="match status" value="1"/>
</dbReference>
<dbReference type="Gene3D" id="2.40.50.140">
    <property type="entry name" value="Nucleic acid-binding proteins"/>
    <property type="match status" value="1"/>
</dbReference>
<evidence type="ECO:0000313" key="5">
    <source>
        <dbReference type="Proteomes" id="UP001321786"/>
    </source>
</evidence>
<sequence>MNNVSLIGRLTAKPELKYLPSGSAITKFNIAVSRSLSRKQKEECKESGKPTADFPRIVVWGKLAESCSNYLDKGKLVGITGSVVTASYENKNGDYVYITEFRASSVKFLEYGDTIKGNEIEEVNSEALIEDVPF</sequence>
<keyword evidence="5" id="KW-1185">Reference proteome</keyword>